<gene>
    <name evidence="1" type="ORF">H2198_003529</name>
</gene>
<comment type="caution">
    <text evidence="1">The sequence shown here is derived from an EMBL/GenBank/DDBJ whole genome shotgun (WGS) entry which is preliminary data.</text>
</comment>
<sequence length="469" mass="51288">MDHVRLAHYKAQPRKGQLQMLDCSYLQPLNINIPEQRTIPSILLLGHNSTFERQALLQHFRQGVNMHTEKGNSDSITEKSEEMPNPLTRMDKSSAATTEVHTLPIDTSQQHAPDGYLSDGSLHTHSTSEADEKDGRPVIYLLQGADSTNKQCDRGIEQSDSAKISNSNLYEISGPATANLLSTKTSPLNPPTRGSNWTASLQGHKRVVTVSTARQSNMTGNLLDTETNLPSSLPDLPQLTNFDGASQSTEADAGPITSRYFPFCSNTSANSHNSASSNFVDLTGISDDTEDNQEGIAPLHISTLGQSHPCHPLALPQTYSAQDSDGSTYNSPYAPIASGVPTIMDYEPALAPPGIPKLPNNRPGKEGEYTSILECDLAATKHKLAQANHQIHKMRMEAAAEVAKVKVEMETEVAKARRESQELEQKLRKRIAQLDKRLKTVVELDEGEENNESRSSTEEGVITIEDDTD</sequence>
<organism evidence="1 2">
    <name type="scientific">Neophaeococcomyces mojaviensis</name>
    <dbReference type="NCBI Taxonomy" id="3383035"/>
    <lineage>
        <taxon>Eukaryota</taxon>
        <taxon>Fungi</taxon>
        <taxon>Dikarya</taxon>
        <taxon>Ascomycota</taxon>
        <taxon>Pezizomycotina</taxon>
        <taxon>Eurotiomycetes</taxon>
        <taxon>Chaetothyriomycetidae</taxon>
        <taxon>Chaetothyriales</taxon>
        <taxon>Chaetothyriales incertae sedis</taxon>
        <taxon>Neophaeococcomyces</taxon>
    </lineage>
</organism>
<dbReference type="Proteomes" id="UP001172386">
    <property type="component" value="Unassembled WGS sequence"/>
</dbReference>
<proteinExistence type="predicted"/>
<protein>
    <submittedName>
        <fullName evidence="1">Uncharacterized protein</fullName>
    </submittedName>
</protein>
<dbReference type="EMBL" id="JAPDRQ010000048">
    <property type="protein sequence ID" value="KAJ9658651.1"/>
    <property type="molecule type" value="Genomic_DNA"/>
</dbReference>
<evidence type="ECO:0000313" key="1">
    <source>
        <dbReference type="EMBL" id="KAJ9658651.1"/>
    </source>
</evidence>
<reference evidence="1" key="1">
    <citation type="submission" date="2022-10" db="EMBL/GenBank/DDBJ databases">
        <title>Culturing micro-colonial fungi from biological soil crusts in the Mojave desert and describing Neophaeococcomyces mojavensis, and introducing the new genera and species Taxawa tesnikishii.</title>
        <authorList>
            <person name="Kurbessoian T."/>
            <person name="Stajich J.E."/>
        </authorList>
    </citation>
    <scope>NUCLEOTIDE SEQUENCE</scope>
    <source>
        <strain evidence="1">JES_112</strain>
    </source>
</reference>
<accession>A0ACC3AAY0</accession>
<name>A0ACC3AAY0_9EURO</name>
<evidence type="ECO:0000313" key="2">
    <source>
        <dbReference type="Proteomes" id="UP001172386"/>
    </source>
</evidence>
<keyword evidence="2" id="KW-1185">Reference proteome</keyword>